<evidence type="ECO:0000313" key="1">
    <source>
        <dbReference type="EMBL" id="MBE0456069.1"/>
    </source>
</evidence>
<comment type="caution">
    <text evidence="1">The sequence shown here is derived from an EMBL/GenBank/DDBJ whole genome shotgun (WGS) entry which is preliminary data.</text>
</comment>
<dbReference type="EMBL" id="RRZA01000002">
    <property type="protein sequence ID" value="MBE0456069.1"/>
    <property type="molecule type" value="Genomic_DNA"/>
</dbReference>
<reference evidence="1 2" key="1">
    <citation type="submission" date="2020-07" db="EMBL/GenBank/DDBJ databases">
        <title>Halophilic bacteria isolated from french cheeses.</title>
        <authorList>
            <person name="Kothe C.I."/>
            <person name="Farah-Kraiem B."/>
            <person name="Renault P."/>
            <person name="Dridi B."/>
        </authorList>
    </citation>
    <scope>NUCLEOTIDE SEQUENCE [LARGE SCALE GENOMIC DNA]</scope>
    <source>
        <strain evidence="1 2">FME14</strain>
    </source>
</reference>
<dbReference type="PROSITE" id="PS51257">
    <property type="entry name" value="PROKAR_LIPOPROTEIN"/>
    <property type="match status" value="1"/>
</dbReference>
<gene>
    <name evidence="1" type="ORF">EI167_01110</name>
</gene>
<proteinExistence type="predicted"/>
<sequence length="107" mass="11643">MKKCILIISLTTLLYGCITVPVVDKSHTHKCELSTNMKVLKIVDVAKETNSFYSVGGLILSPILIPTSAIISGTYVLVNNTYHIGEKEIKCGESKTEVDSKSKAKKA</sequence>
<name>A0ABR9FGA9_9GAMM</name>
<accession>A0ABR9FGA9</accession>
<dbReference type="Proteomes" id="UP000707245">
    <property type="component" value="Unassembled WGS sequence"/>
</dbReference>
<keyword evidence="2" id="KW-1185">Reference proteome</keyword>
<protein>
    <recommendedName>
        <fullName evidence="3">Lipoprotein</fullName>
    </recommendedName>
</protein>
<evidence type="ECO:0000313" key="2">
    <source>
        <dbReference type="Proteomes" id="UP000707245"/>
    </source>
</evidence>
<dbReference type="RefSeq" id="WP_192540346.1">
    <property type="nucleotide sequence ID" value="NZ_CASHZX010000001.1"/>
</dbReference>
<evidence type="ECO:0008006" key="3">
    <source>
        <dbReference type="Google" id="ProtNLM"/>
    </source>
</evidence>
<organism evidence="1 2">
    <name type="scientific">Pseudoalteromonas prydzensis</name>
    <dbReference type="NCBI Taxonomy" id="182141"/>
    <lineage>
        <taxon>Bacteria</taxon>
        <taxon>Pseudomonadati</taxon>
        <taxon>Pseudomonadota</taxon>
        <taxon>Gammaproteobacteria</taxon>
        <taxon>Alteromonadales</taxon>
        <taxon>Pseudoalteromonadaceae</taxon>
        <taxon>Pseudoalteromonas</taxon>
    </lineage>
</organism>